<evidence type="ECO:0000259" key="4">
    <source>
        <dbReference type="PROSITE" id="PS00662"/>
    </source>
</evidence>
<dbReference type="Pfam" id="PF00437">
    <property type="entry name" value="T2SSE"/>
    <property type="match status" value="1"/>
</dbReference>
<dbReference type="CDD" id="cd01129">
    <property type="entry name" value="PulE-GspE-like"/>
    <property type="match status" value="1"/>
</dbReference>
<proteinExistence type="inferred from homology"/>
<organism evidence="5 6">
    <name type="scientific">Gallibacterium trehalosifermentans</name>
    <dbReference type="NCBI Taxonomy" id="516935"/>
    <lineage>
        <taxon>Bacteria</taxon>
        <taxon>Pseudomonadati</taxon>
        <taxon>Pseudomonadota</taxon>
        <taxon>Gammaproteobacteria</taxon>
        <taxon>Pasteurellales</taxon>
        <taxon>Pasteurellaceae</taxon>
        <taxon>Gallibacterium</taxon>
    </lineage>
</organism>
<dbReference type="InterPro" id="IPR007831">
    <property type="entry name" value="T2SS_GspE_N"/>
</dbReference>
<dbReference type="SUPFAM" id="SSF52540">
    <property type="entry name" value="P-loop containing nucleoside triphosphate hydrolases"/>
    <property type="match status" value="1"/>
</dbReference>
<protein>
    <submittedName>
        <fullName evidence="5">GspE/PulE family protein</fullName>
    </submittedName>
</protein>
<reference evidence="5 6" key="1">
    <citation type="submission" date="2024-09" db="EMBL/GenBank/DDBJ databases">
        <authorList>
            <person name="Sun Q."/>
            <person name="Mori K."/>
        </authorList>
    </citation>
    <scope>NUCLEOTIDE SEQUENCE [LARGE SCALE GENOMIC DNA]</scope>
    <source>
        <strain evidence="5 6">CCM 7539</strain>
    </source>
</reference>
<comment type="caution">
    <text evidence="5">The sequence shown here is derived from an EMBL/GenBank/DDBJ whole genome shotgun (WGS) entry which is preliminary data.</text>
</comment>
<evidence type="ECO:0000256" key="2">
    <source>
        <dbReference type="ARBA" id="ARBA00022741"/>
    </source>
</evidence>
<dbReference type="PANTHER" id="PTHR30258:SF1">
    <property type="entry name" value="PROTEIN TRANSPORT PROTEIN HOFB HOMOLOG"/>
    <property type="match status" value="1"/>
</dbReference>
<dbReference type="RefSeq" id="WP_382370752.1">
    <property type="nucleotide sequence ID" value="NZ_JBHLWB010000006.1"/>
</dbReference>
<dbReference type="Gene3D" id="3.30.300.160">
    <property type="entry name" value="Type II secretion system, protein E, N-terminal domain"/>
    <property type="match status" value="1"/>
</dbReference>
<name>A0ABV6H1Y0_9PAST</name>
<feature type="domain" description="Bacterial type II secretion system protein E" evidence="4">
    <location>
        <begin position="325"/>
        <end position="339"/>
    </location>
</feature>
<keyword evidence="3" id="KW-0067">ATP-binding</keyword>
<sequence length="471" mass="53185">MPYQITSLDQQTVFEISDQQWQKNQAKYELLLRYLAVPIQEDQQQLWLAVESLDNIAACEAFSFLCGKPVEPVVIGQYALKQLLQSMRNAVDTPNLQETTLQQYATTTTSFTEETTTSTANEPLIQLFNHLLEQGLQLSASDIHLEPLQKYFQIRFRIDGVLHKQDNLSLHIGQRLNARLKLLARLDINELRLPQDGRFRFQTTFGETLDIRLSSLPTQYGEKIVLRLQPNTPVFADFTELGMTTKQAFLFAQALSQPQGLILVTGPTGSGKSLTLYSGLHRLNQESRHILTAEDPIELQLDGIIQTQVNPLIGLDFATLLRSFLRQDPDVIMVGEIRDQETAEIALRAAQTGHLVLSTLHTNTALGAVSRLQQLGIAQHELANALQLVIAQRLVRKRCQTCHTQTADCHCVDGYHGRTGIFQLLHYQQDQYITDYPTLFAAAQEKLQQHITTHAELERVLGKEELLNGEI</sequence>
<evidence type="ECO:0000256" key="1">
    <source>
        <dbReference type="ARBA" id="ARBA00006611"/>
    </source>
</evidence>
<keyword evidence="6" id="KW-1185">Reference proteome</keyword>
<dbReference type="SUPFAM" id="SSF160246">
    <property type="entry name" value="EspE N-terminal domain-like"/>
    <property type="match status" value="1"/>
</dbReference>
<evidence type="ECO:0000313" key="6">
    <source>
        <dbReference type="Proteomes" id="UP001589767"/>
    </source>
</evidence>
<dbReference type="PROSITE" id="PS00662">
    <property type="entry name" value="T2SP_E"/>
    <property type="match status" value="1"/>
</dbReference>
<comment type="similarity">
    <text evidence="1">Belongs to the GSP E family.</text>
</comment>
<dbReference type="InterPro" id="IPR027417">
    <property type="entry name" value="P-loop_NTPase"/>
</dbReference>
<dbReference type="InterPro" id="IPR037257">
    <property type="entry name" value="T2SS_E_N_sf"/>
</dbReference>
<accession>A0ABV6H1Y0</accession>
<dbReference type="EMBL" id="JBHLWB010000006">
    <property type="protein sequence ID" value="MFC0309369.1"/>
    <property type="molecule type" value="Genomic_DNA"/>
</dbReference>
<dbReference type="Gene3D" id="3.30.450.90">
    <property type="match status" value="1"/>
</dbReference>
<keyword evidence="2" id="KW-0547">Nucleotide-binding</keyword>
<dbReference type="Pfam" id="PF05157">
    <property type="entry name" value="MshEN"/>
    <property type="match status" value="1"/>
</dbReference>
<dbReference type="Proteomes" id="UP001589767">
    <property type="component" value="Unassembled WGS sequence"/>
</dbReference>
<dbReference type="InterPro" id="IPR001482">
    <property type="entry name" value="T2SS/T4SS_dom"/>
</dbReference>
<gene>
    <name evidence="5" type="ORF">ACFFHK_06560</name>
</gene>
<dbReference type="PANTHER" id="PTHR30258">
    <property type="entry name" value="TYPE II SECRETION SYSTEM PROTEIN GSPE-RELATED"/>
    <property type="match status" value="1"/>
</dbReference>
<evidence type="ECO:0000313" key="5">
    <source>
        <dbReference type="EMBL" id="MFC0309369.1"/>
    </source>
</evidence>
<dbReference type="Gene3D" id="3.40.50.300">
    <property type="entry name" value="P-loop containing nucleotide triphosphate hydrolases"/>
    <property type="match status" value="1"/>
</dbReference>
<evidence type="ECO:0000256" key="3">
    <source>
        <dbReference type="ARBA" id="ARBA00022840"/>
    </source>
</evidence>